<evidence type="ECO:0000256" key="1">
    <source>
        <dbReference type="ARBA" id="ARBA00000971"/>
    </source>
</evidence>
<feature type="transmembrane region" description="Helical" evidence="8">
    <location>
        <begin position="21"/>
        <end position="41"/>
    </location>
</feature>
<evidence type="ECO:0000313" key="10">
    <source>
        <dbReference type="EMBL" id="GIE97293.1"/>
    </source>
</evidence>
<evidence type="ECO:0000256" key="3">
    <source>
        <dbReference type="ARBA" id="ARBA00023110"/>
    </source>
</evidence>
<dbReference type="RefSeq" id="WP_203784083.1">
    <property type="nucleotide sequence ID" value="NZ_BOMV01000055.1"/>
</dbReference>
<evidence type="ECO:0000256" key="5">
    <source>
        <dbReference type="PROSITE-ProRule" id="PRU00277"/>
    </source>
</evidence>
<comment type="similarity">
    <text evidence="2 6">Belongs to the FKBP-type PPIase family.</text>
</comment>
<keyword evidence="11" id="KW-1185">Reference proteome</keyword>
<dbReference type="Proteomes" id="UP000636960">
    <property type="component" value="Unassembled WGS sequence"/>
</dbReference>
<keyword evidence="8" id="KW-0472">Membrane</keyword>
<keyword evidence="4 5" id="KW-0413">Isomerase</keyword>
<feature type="region of interest" description="Disordered" evidence="7">
    <location>
        <begin position="47"/>
        <end position="87"/>
    </location>
</feature>
<dbReference type="PANTHER" id="PTHR43811">
    <property type="entry name" value="FKBP-TYPE PEPTIDYL-PROLYL CIS-TRANS ISOMERASE FKPA"/>
    <property type="match status" value="1"/>
</dbReference>
<dbReference type="InterPro" id="IPR046357">
    <property type="entry name" value="PPIase_dom_sf"/>
</dbReference>
<accession>A0A919K275</accession>
<feature type="domain" description="PPIase FKBP-type" evidence="9">
    <location>
        <begin position="120"/>
        <end position="201"/>
    </location>
</feature>
<keyword evidence="8" id="KW-0812">Transmembrane</keyword>
<dbReference type="PANTHER" id="PTHR43811:SF19">
    <property type="entry name" value="39 KDA FK506-BINDING NUCLEAR PROTEIN"/>
    <property type="match status" value="1"/>
</dbReference>
<dbReference type="GO" id="GO:0003755">
    <property type="term" value="F:peptidyl-prolyl cis-trans isomerase activity"/>
    <property type="evidence" value="ECO:0007669"/>
    <property type="project" value="UniProtKB-UniRule"/>
</dbReference>
<protein>
    <recommendedName>
        <fullName evidence="6">Peptidyl-prolyl cis-trans isomerase</fullName>
        <ecNumber evidence="6">5.2.1.8</ecNumber>
    </recommendedName>
</protein>
<evidence type="ECO:0000256" key="6">
    <source>
        <dbReference type="RuleBase" id="RU003915"/>
    </source>
</evidence>
<dbReference type="SUPFAM" id="SSF54534">
    <property type="entry name" value="FKBP-like"/>
    <property type="match status" value="1"/>
</dbReference>
<comment type="catalytic activity">
    <reaction evidence="1 5 6">
        <text>[protein]-peptidylproline (omega=180) = [protein]-peptidylproline (omega=0)</text>
        <dbReference type="Rhea" id="RHEA:16237"/>
        <dbReference type="Rhea" id="RHEA-COMP:10747"/>
        <dbReference type="Rhea" id="RHEA-COMP:10748"/>
        <dbReference type="ChEBI" id="CHEBI:83833"/>
        <dbReference type="ChEBI" id="CHEBI:83834"/>
        <dbReference type="EC" id="5.2.1.8"/>
    </reaction>
</comment>
<reference evidence="10" key="1">
    <citation type="submission" date="2021-01" db="EMBL/GenBank/DDBJ databases">
        <title>Whole genome shotgun sequence of Actinoplanes rishiriensis NBRC 108556.</title>
        <authorList>
            <person name="Komaki H."/>
            <person name="Tamura T."/>
        </authorList>
    </citation>
    <scope>NUCLEOTIDE SEQUENCE</scope>
    <source>
        <strain evidence="10">NBRC 108556</strain>
    </source>
</reference>
<keyword evidence="3 5" id="KW-0697">Rotamase</keyword>
<proteinExistence type="inferred from homology"/>
<dbReference type="PROSITE" id="PS50059">
    <property type="entry name" value="FKBP_PPIASE"/>
    <property type="match status" value="1"/>
</dbReference>
<feature type="compositionally biased region" description="Low complexity" evidence="7">
    <location>
        <begin position="52"/>
        <end position="81"/>
    </location>
</feature>
<gene>
    <name evidence="10" type="ORF">Ari01nite_47580</name>
</gene>
<organism evidence="10 11">
    <name type="scientific">Paractinoplanes rishiriensis</name>
    <dbReference type="NCBI Taxonomy" id="1050105"/>
    <lineage>
        <taxon>Bacteria</taxon>
        <taxon>Bacillati</taxon>
        <taxon>Actinomycetota</taxon>
        <taxon>Actinomycetes</taxon>
        <taxon>Micromonosporales</taxon>
        <taxon>Micromonosporaceae</taxon>
        <taxon>Paractinoplanes</taxon>
    </lineage>
</organism>
<evidence type="ECO:0000256" key="7">
    <source>
        <dbReference type="SAM" id="MobiDB-lite"/>
    </source>
</evidence>
<evidence type="ECO:0000313" key="11">
    <source>
        <dbReference type="Proteomes" id="UP000636960"/>
    </source>
</evidence>
<evidence type="ECO:0000256" key="4">
    <source>
        <dbReference type="ARBA" id="ARBA00023235"/>
    </source>
</evidence>
<name>A0A919K275_9ACTN</name>
<sequence length="201" mass="20443">MSTQTARPSTAESAKRRTQSLAGALTGVAIVVILAVVFFVVKNDNSDKTPTAGAAPGAAQSAPAAASEPSAAAPGPAQPGAVETPPALAKEPEVAAGKGTLTKLVVTPLVPGTGPEVKQGQTVTANYKLISYKTGELMDSSWGRGEPFSTQIGVGAVIKGWDQGIVGQKVGSRIQLDVPQDLAYGPERGDLRFVVDILAAQ</sequence>
<dbReference type="InterPro" id="IPR001179">
    <property type="entry name" value="PPIase_FKBP_dom"/>
</dbReference>
<dbReference type="EMBL" id="BOMV01000055">
    <property type="protein sequence ID" value="GIE97293.1"/>
    <property type="molecule type" value="Genomic_DNA"/>
</dbReference>
<evidence type="ECO:0000256" key="8">
    <source>
        <dbReference type="SAM" id="Phobius"/>
    </source>
</evidence>
<keyword evidence="8" id="KW-1133">Transmembrane helix</keyword>
<evidence type="ECO:0000256" key="2">
    <source>
        <dbReference type="ARBA" id="ARBA00006577"/>
    </source>
</evidence>
<dbReference type="EC" id="5.2.1.8" evidence="6"/>
<dbReference type="AlphaFoldDB" id="A0A919K275"/>
<dbReference type="Pfam" id="PF00254">
    <property type="entry name" value="FKBP_C"/>
    <property type="match status" value="1"/>
</dbReference>
<comment type="caution">
    <text evidence="10">The sequence shown here is derived from an EMBL/GenBank/DDBJ whole genome shotgun (WGS) entry which is preliminary data.</text>
</comment>
<evidence type="ECO:0000259" key="9">
    <source>
        <dbReference type="PROSITE" id="PS50059"/>
    </source>
</evidence>
<dbReference type="Gene3D" id="3.10.50.40">
    <property type="match status" value="1"/>
</dbReference>